<dbReference type="EMBL" id="MCGE01000044">
    <property type="protein sequence ID" value="ORZ05367.1"/>
    <property type="molecule type" value="Genomic_DNA"/>
</dbReference>
<feature type="region of interest" description="Disordered" evidence="1">
    <location>
        <begin position="1"/>
        <end position="21"/>
    </location>
</feature>
<feature type="compositionally biased region" description="Basic residues" evidence="1">
    <location>
        <begin position="1"/>
        <end position="13"/>
    </location>
</feature>
<dbReference type="AlphaFoldDB" id="A0A1X2HYG0"/>
<feature type="region of interest" description="Disordered" evidence="1">
    <location>
        <begin position="36"/>
        <end position="59"/>
    </location>
</feature>
<comment type="caution">
    <text evidence="2">The sequence shown here is derived from an EMBL/GenBank/DDBJ whole genome shotgun (WGS) entry which is preliminary data.</text>
</comment>
<evidence type="ECO:0000256" key="1">
    <source>
        <dbReference type="SAM" id="MobiDB-lite"/>
    </source>
</evidence>
<organism evidence="2 3">
    <name type="scientific">Absidia repens</name>
    <dbReference type="NCBI Taxonomy" id="90262"/>
    <lineage>
        <taxon>Eukaryota</taxon>
        <taxon>Fungi</taxon>
        <taxon>Fungi incertae sedis</taxon>
        <taxon>Mucoromycota</taxon>
        <taxon>Mucoromycotina</taxon>
        <taxon>Mucoromycetes</taxon>
        <taxon>Mucorales</taxon>
        <taxon>Cunninghamellaceae</taxon>
        <taxon>Absidia</taxon>
    </lineage>
</organism>
<dbReference type="Proteomes" id="UP000193560">
    <property type="component" value="Unassembled WGS sequence"/>
</dbReference>
<keyword evidence="3" id="KW-1185">Reference proteome</keyword>
<feature type="compositionally biased region" description="Low complexity" evidence="1">
    <location>
        <begin position="36"/>
        <end position="56"/>
    </location>
</feature>
<name>A0A1X2HYG0_9FUNG</name>
<gene>
    <name evidence="2" type="ORF">BCR42DRAFT_428152</name>
</gene>
<proteinExistence type="predicted"/>
<accession>A0A1X2HYG0</accession>
<protein>
    <submittedName>
        <fullName evidence="2">Uncharacterized protein</fullName>
    </submittedName>
</protein>
<reference evidence="2 3" key="1">
    <citation type="submission" date="2016-07" db="EMBL/GenBank/DDBJ databases">
        <title>Pervasive Adenine N6-methylation of Active Genes in Fungi.</title>
        <authorList>
            <consortium name="DOE Joint Genome Institute"/>
            <person name="Mondo S.J."/>
            <person name="Dannebaum R.O."/>
            <person name="Kuo R.C."/>
            <person name="Labutti K."/>
            <person name="Haridas S."/>
            <person name="Kuo A."/>
            <person name="Salamov A."/>
            <person name="Ahrendt S.R."/>
            <person name="Lipzen A."/>
            <person name="Sullivan W."/>
            <person name="Andreopoulos W.B."/>
            <person name="Clum A."/>
            <person name="Lindquist E."/>
            <person name="Daum C."/>
            <person name="Ramamoorthy G.K."/>
            <person name="Gryganskyi A."/>
            <person name="Culley D."/>
            <person name="Magnuson J.K."/>
            <person name="James T.Y."/>
            <person name="O'Malley M.A."/>
            <person name="Stajich J.E."/>
            <person name="Spatafora J.W."/>
            <person name="Visel A."/>
            <person name="Grigoriev I.V."/>
        </authorList>
    </citation>
    <scope>NUCLEOTIDE SEQUENCE [LARGE SCALE GENOMIC DNA]</scope>
    <source>
        <strain evidence="2 3">NRRL 1336</strain>
    </source>
</reference>
<evidence type="ECO:0000313" key="2">
    <source>
        <dbReference type="EMBL" id="ORZ05367.1"/>
    </source>
</evidence>
<sequence>MASSRRHSHRHHSALSAVPSLSLSVSTSRASSVFSTTTESPNYCSSSSPSSPTRPQTHLRHHSIEMPLSSERLNSSIALEHQLTCSTFLVLANGGRMTFPLPPAPPPPQQRWDDSQLALDLADDIPVSSISSSSAKINNTPFSRRNIKTKVQQWISPLKKKQSLTQWLSNKLA</sequence>
<evidence type="ECO:0000313" key="3">
    <source>
        <dbReference type="Proteomes" id="UP000193560"/>
    </source>
</evidence>